<dbReference type="PANTHER" id="PTHR31549">
    <property type="entry name" value="PROTEIN, PUTATIVE (DUF247)-RELATED-RELATED"/>
    <property type="match status" value="1"/>
</dbReference>
<dbReference type="AlphaFoldDB" id="A0A2P5BS75"/>
<name>A0A2P5BS75_PARAD</name>
<accession>A0A2P5BS75</accession>
<dbReference type="EMBL" id="JXTB01000230">
    <property type="protein sequence ID" value="PON51651.1"/>
    <property type="molecule type" value="Genomic_DNA"/>
</dbReference>
<dbReference type="Pfam" id="PF03140">
    <property type="entry name" value="DUF247"/>
    <property type="match status" value="1"/>
</dbReference>
<sequence length="231" mass="26351">MVQEGVPDIKVLECVHLLDFLYDMITPKMEPERPDVIFEVIEESQETKEGDKEGSIGNSNSVKQLLTAIWKMVSTLDKGKEEGKPEEENSNNKPTLIEEITIPSVTELSKSGVHFFPTNDVNAEVIIRNLVAYEAANASEPLVFTRYTELMNGIIDTEEDVKILRERGTILNRLKSDEEVANLWNGTSKSIRLTRVPFLDKVIEDVNKYHNGRWRVKFGKVMKLYSRHATK</sequence>
<evidence type="ECO:0000313" key="1">
    <source>
        <dbReference type="EMBL" id="PON51651.1"/>
    </source>
</evidence>
<protein>
    <submittedName>
        <fullName evidence="1">Uncharacterized protein</fullName>
    </submittedName>
</protein>
<proteinExistence type="predicted"/>
<organism evidence="1 2">
    <name type="scientific">Parasponia andersonii</name>
    <name type="common">Sponia andersonii</name>
    <dbReference type="NCBI Taxonomy" id="3476"/>
    <lineage>
        <taxon>Eukaryota</taxon>
        <taxon>Viridiplantae</taxon>
        <taxon>Streptophyta</taxon>
        <taxon>Embryophyta</taxon>
        <taxon>Tracheophyta</taxon>
        <taxon>Spermatophyta</taxon>
        <taxon>Magnoliopsida</taxon>
        <taxon>eudicotyledons</taxon>
        <taxon>Gunneridae</taxon>
        <taxon>Pentapetalae</taxon>
        <taxon>rosids</taxon>
        <taxon>fabids</taxon>
        <taxon>Rosales</taxon>
        <taxon>Cannabaceae</taxon>
        <taxon>Parasponia</taxon>
    </lineage>
</organism>
<evidence type="ECO:0000313" key="2">
    <source>
        <dbReference type="Proteomes" id="UP000237105"/>
    </source>
</evidence>
<dbReference type="PANTHER" id="PTHR31549:SF277">
    <property type="entry name" value="OS08G0167400 PROTEIN"/>
    <property type="match status" value="1"/>
</dbReference>
<reference evidence="2" key="1">
    <citation type="submission" date="2016-06" db="EMBL/GenBank/DDBJ databases">
        <title>Parallel loss of symbiosis genes in relatives of nitrogen-fixing non-legume Parasponia.</title>
        <authorList>
            <person name="Van Velzen R."/>
            <person name="Holmer R."/>
            <person name="Bu F."/>
            <person name="Rutten L."/>
            <person name="Van Zeijl A."/>
            <person name="Liu W."/>
            <person name="Santuari L."/>
            <person name="Cao Q."/>
            <person name="Sharma T."/>
            <person name="Shen D."/>
            <person name="Roswanjaya Y."/>
            <person name="Wardhani T."/>
            <person name="Kalhor M.S."/>
            <person name="Jansen J."/>
            <person name="Van den Hoogen J."/>
            <person name="Gungor B."/>
            <person name="Hartog M."/>
            <person name="Hontelez J."/>
            <person name="Verver J."/>
            <person name="Yang W.-C."/>
            <person name="Schijlen E."/>
            <person name="Repin R."/>
            <person name="Schilthuizen M."/>
            <person name="Schranz E."/>
            <person name="Heidstra R."/>
            <person name="Miyata K."/>
            <person name="Fedorova E."/>
            <person name="Kohlen W."/>
            <person name="Bisseling T."/>
            <person name="Smit S."/>
            <person name="Geurts R."/>
        </authorList>
    </citation>
    <scope>NUCLEOTIDE SEQUENCE [LARGE SCALE GENOMIC DNA]</scope>
    <source>
        <strain evidence="2">cv. WU1-14</strain>
    </source>
</reference>
<dbReference type="Proteomes" id="UP000237105">
    <property type="component" value="Unassembled WGS sequence"/>
</dbReference>
<dbReference type="STRING" id="3476.A0A2P5BS75"/>
<dbReference type="OrthoDB" id="2356035at2759"/>
<dbReference type="InterPro" id="IPR004158">
    <property type="entry name" value="DUF247_pln"/>
</dbReference>
<comment type="caution">
    <text evidence="1">The sequence shown here is derived from an EMBL/GenBank/DDBJ whole genome shotgun (WGS) entry which is preliminary data.</text>
</comment>
<keyword evidence="2" id="KW-1185">Reference proteome</keyword>
<gene>
    <name evidence="1" type="ORF">PanWU01x14_214730</name>
</gene>